<dbReference type="GO" id="GO:0016491">
    <property type="term" value="F:oxidoreductase activity"/>
    <property type="evidence" value="ECO:0007669"/>
    <property type="project" value="UniProtKB-KW"/>
</dbReference>
<dbReference type="FunFam" id="2.60.40.420:FF:000081">
    <property type="entry name" value="Spore coat protein A"/>
    <property type="match status" value="1"/>
</dbReference>
<evidence type="ECO:0000256" key="5">
    <source>
        <dbReference type="ARBA" id="ARBA00022729"/>
    </source>
</evidence>
<dbReference type="EMBL" id="GDJX01026122">
    <property type="protein sequence ID" value="JAT41814.1"/>
    <property type="molecule type" value="Transcribed_RNA"/>
</dbReference>
<comment type="similarity">
    <text evidence="3">Belongs to the multicopper oxidase family.</text>
</comment>
<evidence type="ECO:0000256" key="8">
    <source>
        <dbReference type="ARBA" id="ARBA00023008"/>
    </source>
</evidence>
<evidence type="ECO:0000313" key="16">
    <source>
        <dbReference type="EMBL" id="JAT41814.1"/>
    </source>
</evidence>
<dbReference type="AlphaFoldDB" id="A0A1D1XHE5"/>
<dbReference type="InterPro" id="IPR001117">
    <property type="entry name" value="Cu-oxidase_2nd"/>
</dbReference>
<dbReference type="GO" id="GO:0005507">
    <property type="term" value="F:copper ion binding"/>
    <property type="evidence" value="ECO:0007669"/>
    <property type="project" value="InterPro"/>
</dbReference>
<dbReference type="InterPro" id="IPR052152">
    <property type="entry name" value="LPR1/LPR2"/>
</dbReference>
<dbReference type="InterPro" id="IPR011706">
    <property type="entry name" value="Cu-oxidase_C"/>
</dbReference>
<feature type="domain" description="Plastocyanin-like" evidence="13">
    <location>
        <begin position="278"/>
        <end position="358"/>
    </location>
</feature>
<evidence type="ECO:0000256" key="10">
    <source>
        <dbReference type="ARBA" id="ARBA00023180"/>
    </source>
</evidence>
<comment type="function">
    <text evidence="11">Multicopper oxidase that may play a role in the maintenance of inorganic phosphate homeostasis.</text>
</comment>
<evidence type="ECO:0000256" key="12">
    <source>
        <dbReference type="SAM" id="SignalP"/>
    </source>
</evidence>
<evidence type="ECO:0000256" key="7">
    <source>
        <dbReference type="ARBA" id="ARBA00023002"/>
    </source>
</evidence>
<evidence type="ECO:0000259" key="13">
    <source>
        <dbReference type="Pfam" id="PF00394"/>
    </source>
</evidence>
<proteinExistence type="inferred from homology"/>
<feature type="chain" id="PRO_5008899454" evidence="12">
    <location>
        <begin position="36"/>
        <end position="590"/>
    </location>
</feature>
<evidence type="ECO:0000256" key="4">
    <source>
        <dbReference type="ARBA" id="ARBA00022723"/>
    </source>
</evidence>
<evidence type="ECO:0000256" key="11">
    <source>
        <dbReference type="ARBA" id="ARBA00037077"/>
    </source>
</evidence>
<dbReference type="CDD" id="cd13868">
    <property type="entry name" value="CuRO_2_CotA_like"/>
    <property type="match status" value="1"/>
</dbReference>
<gene>
    <name evidence="16" type="primary">cotA_1</name>
    <name evidence="16" type="ORF">g.127355</name>
</gene>
<dbReference type="Pfam" id="PF00394">
    <property type="entry name" value="Cu-oxidase"/>
    <property type="match status" value="1"/>
</dbReference>
<feature type="domain" description="Plastocyanin-like" evidence="14">
    <location>
        <begin position="444"/>
        <end position="586"/>
    </location>
</feature>
<keyword evidence="4" id="KW-0479">Metal-binding</keyword>
<keyword evidence="16" id="KW-0946">Virion</keyword>
<feature type="domain" description="Plastocyanin-like" evidence="15">
    <location>
        <begin position="149"/>
        <end position="225"/>
    </location>
</feature>
<dbReference type="PANTHER" id="PTHR48461:SF1">
    <property type="entry name" value="MULTICOPPER OXIDASE LPR1-LIKE"/>
    <property type="match status" value="1"/>
</dbReference>
<dbReference type="Gene3D" id="2.60.40.420">
    <property type="entry name" value="Cupredoxins - blue copper proteins"/>
    <property type="match status" value="3"/>
</dbReference>
<dbReference type="PANTHER" id="PTHR48461">
    <property type="entry name" value="MULTICOPPER OXIDASE LPR1-LIKE"/>
    <property type="match status" value="1"/>
</dbReference>
<keyword evidence="10" id="KW-0325">Glycoprotein</keyword>
<dbReference type="InterPro" id="IPR008972">
    <property type="entry name" value="Cupredoxin"/>
</dbReference>
<evidence type="ECO:0000256" key="6">
    <source>
        <dbReference type="ARBA" id="ARBA00022824"/>
    </source>
</evidence>
<evidence type="ECO:0000256" key="2">
    <source>
        <dbReference type="ARBA" id="ARBA00004406"/>
    </source>
</evidence>
<evidence type="ECO:0000256" key="3">
    <source>
        <dbReference type="ARBA" id="ARBA00010609"/>
    </source>
</evidence>
<dbReference type="InterPro" id="IPR011707">
    <property type="entry name" value="Cu-oxidase-like_N"/>
</dbReference>
<keyword evidence="6" id="KW-0256">Endoplasmic reticulum</keyword>
<evidence type="ECO:0000256" key="9">
    <source>
        <dbReference type="ARBA" id="ARBA00023136"/>
    </source>
</evidence>
<dbReference type="Pfam" id="PF07732">
    <property type="entry name" value="Cu-oxidase_3"/>
    <property type="match status" value="1"/>
</dbReference>
<organism evidence="16">
    <name type="scientific">Anthurium amnicola</name>
    <dbReference type="NCBI Taxonomy" id="1678845"/>
    <lineage>
        <taxon>Eukaryota</taxon>
        <taxon>Viridiplantae</taxon>
        <taxon>Streptophyta</taxon>
        <taxon>Embryophyta</taxon>
        <taxon>Tracheophyta</taxon>
        <taxon>Spermatophyta</taxon>
        <taxon>Magnoliopsida</taxon>
        <taxon>Liliopsida</taxon>
        <taxon>Araceae</taxon>
        <taxon>Pothoideae</taxon>
        <taxon>Potheae</taxon>
        <taxon>Anthurium</taxon>
    </lineage>
</organism>
<keyword evidence="9" id="KW-0472">Membrane</keyword>
<dbReference type="CDD" id="cd13891">
    <property type="entry name" value="CuRO_3_CotA_like"/>
    <property type="match status" value="1"/>
</dbReference>
<sequence length="590" mass="66377">MMGPPRHCRCLPPLVVVVMLLRVLLLFLVVGVAWADDGHFSVSKLEMFVDDLPDMPKIKGYDLLKDGAPVPKSLTIGMFEKTWEFHRDLPPTRVFAYGLTRDSATVPGPTIEALRGVETRVTWRNHLPTRHILPWDPTLPTATARDGVPTVVHLHGAIAEPASDGNAQAWFTAGYRSRGPTWSQETYSYPNLQEPGNLWYHDHAMGLTRVNLLAGLIGAYVVKEPALEGPLGLPSGDEFDRHLVVFDRSFRPDGSIYMNATGNNPSIHPQWQPEYFGDTIVVNGKAWPSLRVQRRRYRFRILNASNARFFRFFFTNGLRFTLVASDSVYLRRPVRVRKLLLAPSEMADVVVDFATSTTDAAVLANDSPYPYPSGDPTDDSNGVVMKFVVEQYSPPGAVDDLSRVPRQLVAYPQPSRGDAAGRRRYIAMYEYESPTGEPTHLLLNGKGYEEPVTETPTAGTSELWEVINLTDDNHPLHVHLGLVAALEQRRLVEAEAFKQCMQRRNDAEACGVRRHARGKLARVPRHERGWKNVFKVRPGHVTTLLVRFAPLRPSRVVYPFNASAEPGYVYHCHILDHEDNVMMRPLRILS</sequence>
<keyword evidence="16" id="KW-0167">Capsid protein</keyword>
<dbReference type="CDD" id="cd13844">
    <property type="entry name" value="CuRO_1_BOD_CotA_like"/>
    <property type="match status" value="1"/>
</dbReference>
<keyword evidence="8" id="KW-0186">Copper</keyword>
<name>A0A1D1XHE5_9ARAE</name>
<comment type="cofactor">
    <cofactor evidence="1">
        <name>Cu cation</name>
        <dbReference type="ChEBI" id="CHEBI:23378"/>
    </cofactor>
</comment>
<dbReference type="GO" id="GO:0016036">
    <property type="term" value="P:cellular response to phosphate starvation"/>
    <property type="evidence" value="ECO:0007669"/>
    <property type="project" value="InterPro"/>
</dbReference>
<dbReference type="Pfam" id="PF07731">
    <property type="entry name" value="Cu-oxidase_2"/>
    <property type="match status" value="1"/>
</dbReference>
<dbReference type="GO" id="GO:0005789">
    <property type="term" value="C:endoplasmic reticulum membrane"/>
    <property type="evidence" value="ECO:0007669"/>
    <property type="project" value="UniProtKB-SubCell"/>
</dbReference>
<evidence type="ECO:0000256" key="1">
    <source>
        <dbReference type="ARBA" id="ARBA00001935"/>
    </source>
</evidence>
<accession>A0A1D1XHE5</accession>
<keyword evidence="7" id="KW-0560">Oxidoreductase</keyword>
<protein>
    <submittedName>
        <fullName evidence="16">Spore coat protein A</fullName>
    </submittedName>
</protein>
<feature type="signal peptide" evidence="12">
    <location>
        <begin position="1"/>
        <end position="35"/>
    </location>
</feature>
<evidence type="ECO:0000259" key="15">
    <source>
        <dbReference type="Pfam" id="PF07732"/>
    </source>
</evidence>
<dbReference type="FunFam" id="2.60.40.420:FF:000087">
    <property type="entry name" value="Spore coat protein A"/>
    <property type="match status" value="1"/>
</dbReference>
<dbReference type="SUPFAM" id="SSF49503">
    <property type="entry name" value="Cupredoxins"/>
    <property type="match status" value="3"/>
</dbReference>
<comment type="subcellular location">
    <subcellularLocation>
        <location evidence="2">Endoplasmic reticulum membrane</location>
        <topology evidence="2">Peripheral membrane protein</topology>
    </subcellularLocation>
</comment>
<keyword evidence="5 12" id="KW-0732">Signal</keyword>
<reference evidence="16" key="1">
    <citation type="submission" date="2015-07" db="EMBL/GenBank/DDBJ databases">
        <title>Transcriptome Assembly of Anthurium amnicola.</title>
        <authorList>
            <person name="Suzuki J."/>
        </authorList>
    </citation>
    <scope>NUCLEOTIDE SEQUENCE</scope>
</reference>
<evidence type="ECO:0000259" key="14">
    <source>
        <dbReference type="Pfam" id="PF07731"/>
    </source>
</evidence>